<accession>A0A1C4YZU6</accession>
<feature type="region of interest" description="Disordered" evidence="1">
    <location>
        <begin position="82"/>
        <end position="107"/>
    </location>
</feature>
<dbReference type="AlphaFoldDB" id="A0A1C4YZU6"/>
<dbReference type="STRING" id="262898.GA0070564_104553"/>
<protein>
    <submittedName>
        <fullName evidence="2">Uncharacterized protein</fullName>
    </submittedName>
</protein>
<keyword evidence="3" id="KW-1185">Reference proteome</keyword>
<evidence type="ECO:0000313" key="3">
    <source>
        <dbReference type="Proteomes" id="UP000199504"/>
    </source>
</evidence>
<evidence type="ECO:0000313" key="2">
    <source>
        <dbReference type="EMBL" id="SCF26157.1"/>
    </source>
</evidence>
<gene>
    <name evidence="2" type="ORF">GA0070564_104553</name>
</gene>
<proteinExistence type="predicted"/>
<evidence type="ECO:0000256" key="1">
    <source>
        <dbReference type="SAM" id="MobiDB-lite"/>
    </source>
</evidence>
<organism evidence="2 3">
    <name type="scientific">Micromonospora mirobrigensis</name>
    <dbReference type="NCBI Taxonomy" id="262898"/>
    <lineage>
        <taxon>Bacteria</taxon>
        <taxon>Bacillati</taxon>
        <taxon>Actinomycetota</taxon>
        <taxon>Actinomycetes</taxon>
        <taxon>Micromonosporales</taxon>
        <taxon>Micromonosporaceae</taxon>
        <taxon>Micromonospora</taxon>
    </lineage>
</organism>
<sequence>MSSNHVVVIRGLGGSRAADDDRPEEPGLRPGCVLLDRGIPNLIGFDPLLGVPVPVRVTAAARRVRHRRWAFAPPSWPEAYTVGGEPVAGQGRLGGQARGDRRDPARHRCTPIAGYRRRDLRRGGPSWAGRRSPAARVYARFAKRHR</sequence>
<dbReference type="OrthoDB" id="5638848at2"/>
<dbReference type="EMBL" id="FMCX01000004">
    <property type="protein sequence ID" value="SCF26157.1"/>
    <property type="molecule type" value="Genomic_DNA"/>
</dbReference>
<name>A0A1C4YZU6_9ACTN</name>
<reference evidence="3" key="1">
    <citation type="submission" date="2016-06" db="EMBL/GenBank/DDBJ databases">
        <authorList>
            <person name="Varghese N."/>
            <person name="Submissions Spin"/>
        </authorList>
    </citation>
    <scope>NUCLEOTIDE SEQUENCE [LARGE SCALE GENOMIC DNA]</scope>
    <source>
        <strain evidence="3">DSM 44830</strain>
    </source>
</reference>
<dbReference type="Proteomes" id="UP000199504">
    <property type="component" value="Unassembled WGS sequence"/>
</dbReference>
<dbReference type="RefSeq" id="WP_091609636.1">
    <property type="nucleotide sequence ID" value="NZ_FMCX01000004.1"/>
</dbReference>